<evidence type="ECO:0000256" key="3">
    <source>
        <dbReference type="PROSITE-ProRule" id="PRU00221"/>
    </source>
</evidence>
<evidence type="ECO:0000256" key="2">
    <source>
        <dbReference type="ARBA" id="ARBA00022737"/>
    </source>
</evidence>
<feature type="repeat" description="WD" evidence="3">
    <location>
        <begin position="362"/>
        <end position="405"/>
    </location>
</feature>
<dbReference type="PANTHER" id="PTHR14221">
    <property type="entry name" value="WD REPEAT DOMAIN 44"/>
    <property type="match status" value="1"/>
</dbReference>
<dbReference type="InterPro" id="IPR019775">
    <property type="entry name" value="WD40_repeat_CS"/>
</dbReference>
<reference evidence="6" key="1">
    <citation type="journal article" date="2013" name="Genome Announc.">
        <title>Draft genome sequence of the ascomycete Phaeoacremonium aleophilum strain UCR-PA7, a causal agent of the esca disease complex in grapevines.</title>
        <authorList>
            <person name="Blanco-Ulate B."/>
            <person name="Rolshausen P."/>
            <person name="Cantu D."/>
        </authorList>
    </citation>
    <scope>NUCLEOTIDE SEQUENCE [LARGE SCALE GENOMIC DNA]</scope>
    <source>
        <strain evidence="6">UCR-PA7</strain>
    </source>
</reference>
<feature type="compositionally biased region" description="Low complexity" evidence="4">
    <location>
        <begin position="559"/>
        <end position="573"/>
    </location>
</feature>
<gene>
    <name evidence="5" type="ORF">UCRPA7_4351</name>
</gene>
<dbReference type="SMART" id="SM00320">
    <property type="entry name" value="WD40"/>
    <property type="match status" value="6"/>
</dbReference>
<dbReference type="AlphaFoldDB" id="R8BLE2"/>
<feature type="compositionally biased region" description="Acidic residues" evidence="4">
    <location>
        <begin position="907"/>
        <end position="919"/>
    </location>
</feature>
<feature type="compositionally biased region" description="Basic and acidic residues" evidence="4">
    <location>
        <begin position="796"/>
        <end position="808"/>
    </location>
</feature>
<feature type="compositionally biased region" description="Polar residues" evidence="4">
    <location>
        <begin position="694"/>
        <end position="703"/>
    </location>
</feature>
<dbReference type="EMBL" id="KB933104">
    <property type="protein sequence ID" value="EOO00147.1"/>
    <property type="molecule type" value="Genomic_DNA"/>
</dbReference>
<dbReference type="InterPro" id="IPR015943">
    <property type="entry name" value="WD40/YVTN_repeat-like_dom_sf"/>
</dbReference>
<feature type="compositionally biased region" description="Polar residues" evidence="4">
    <location>
        <begin position="583"/>
        <end position="593"/>
    </location>
</feature>
<protein>
    <submittedName>
        <fullName evidence="5">Putative wd repeat domain-containing protein</fullName>
    </submittedName>
</protein>
<dbReference type="InterPro" id="IPR036322">
    <property type="entry name" value="WD40_repeat_dom_sf"/>
</dbReference>
<feature type="repeat" description="WD" evidence="3">
    <location>
        <begin position="112"/>
        <end position="136"/>
    </location>
</feature>
<feature type="repeat" description="WD" evidence="3">
    <location>
        <begin position="215"/>
        <end position="257"/>
    </location>
</feature>
<feature type="region of interest" description="Disordered" evidence="4">
    <location>
        <begin position="1"/>
        <end position="30"/>
    </location>
</feature>
<dbReference type="Pfam" id="PF00400">
    <property type="entry name" value="WD40"/>
    <property type="match status" value="4"/>
</dbReference>
<keyword evidence="1 3" id="KW-0853">WD repeat</keyword>
<dbReference type="eggNOG" id="KOG0283">
    <property type="taxonomic scope" value="Eukaryota"/>
</dbReference>
<organism evidence="5 6">
    <name type="scientific">Phaeoacremonium minimum (strain UCR-PA7)</name>
    <name type="common">Esca disease fungus</name>
    <name type="synonym">Togninia minima</name>
    <dbReference type="NCBI Taxonomy" id="1286976"/>
    <lineage>
        <taxon>Eukaryota</taxon>
        <taxon>Fungi</taxon>
        <taxon>Dikarya</taxon>
        <taxon>Ascomycota</taxon>
        <taxon>Pezizomycotina</taxon>
        <taxon>Sordariomycetes</taxon>
        <taxon>Sordariomycetidae</taxon>
        <taxon>Togniniales</taxon>
        <taxon>Togniniaceae</taxon>
        <taxon>Phaeoacremonium</taxon>
    </lineage>
</organism>
<name>R8BLE2_PHAM7</name>
<dbReference type="KEGG" id="tmn:UCRPA7_4351"/>
<accession>R8BLE2</accession>
<dbReference type="PANTHER" id="PTHR14221:SF0">
    <property type="entry name" value="WD REPEAT-CONTAINING PROTEIN 44"/>
    <property type="match status" value="1"/>
</dbReference>
<dbReference type="Gene3D" id="2.130.10.10">
    <property type="entry name" value="YVTN repeat-like/Quinoprotein amine dehydrogenase"/>
    <property type="match status" value="1"/>
</dbReference>
<dbReference type="InterPro" id="IPR001680">
    <property type="entry name" value="WD40_rpt"/>
</dbReference>
<dbReference type="GeneID" id="19324794"/>
<dbReference type="HOGENOM" id="CLU_004759_0_0_1"/>
<dbReference type="Proteomes" id="UP000014074">
    <property type="component" value="Unassembled WGS sequence"/>
</dbReference>
<evidence type="ECO:0000313" key="5">
    <source>
        <dbReference type="EMBL" id="EOO00147.1"/>
    </source>
</evidence>
<feature type="region of interest" description="Disordered" evidence="4">
    <location>
        <begin position="608"/>
        <end position="732"/>
    </location>
</feature>
<keyword evidence="6" id="KW-1185">Reference proteome</keyword>
<feature type="compositionally biased region" description="Polar residues" evidence="4">
    <location>
        <begin position="823"/>
        <end position="835"/>
    </location>
</feature>
<sequence length="953" mass="103142">MRASKRPKDDDIPDSDSEFSGEPRTDGSNARVFSSIVEAGGYIPHHKEPPRYIRIKAHNKRNREFNRMFLAQELVGTHPKATQDGVEEKGPIVTVSVAGAGGRRRQRTGGAIWATEFSKDGRYFAAAGKDAVVRVWAVIVTQEDRRTEEEEEAASGAVGERLSAPVFKERPVREFAGHTGEVLDLSWSKNNFLLSTSMDKTVRLWHVSRKECLCTFKHKDLVTKVAFHPTDDRFFLAGSLDTMLRLWSIPDKSVAYTVQLPDLITAVAFSPDGKTAIAGVLNGLCMLYETEGLKYSSQIHAKSSRGKNSRGSKITGIQTMIFAPGSNASGGTETGEVRVLISTNDSRIRVYSMKDGSLEVKFKGHENTSTQISASFSDDGTYVISGSEDRKTFIWNMSPADAENKDKQAYESFNAHGEIVTTAVFAPTKTRMLLSGSGDPIYDLCNPPPVTLLPTDESTAVASQTGLSELSQNHEPLPTPTLSIKKPEESPGYIARSTHYDGNIIVTTDEHGIIKIFRQDCAFAKRRHENWETGSAFSKKLGAHGTGLVGRSASILTRTSASSAAHSRRGSLSQPLPPGVLTGGNSAHGSPQVSSDMILSWRQNIEGGRPSSLVGSIGTPTRSERSISPSKNMRTPASGSKGNLAADARKQQYATVSPNHARSHNYNSNNPSESMPASPISSVASPGLPHRTDSLSVRLNQNQDESRPSKEGDPREEEGGPASPPIPSFVFRPADEDDELRLDAAGASYSFWNLNRWRGIAGLKSAIGGGTTNSTGSSSHGHHTRTASEATPSSGLEKDRDKDKDKDRATRRKSVGPTIKSPLANSTSIQLSPTVSHDDGPKGLRRQSMPPGTAVQRDLSAEGNRRPSPLSAGSLSEENARLTPGERDRSPYLRADSVVSKLSSELTSEDDRTDAEEGEEMRCSKCGSKNFKARRVAGRQRLACGRCGNLVEA</sequence>
<feature type="compositionally biased region" description="Basic and acidic residues" evidence="4">
    <location>
        <begin position="704"/>
        <end position="713"/>
    </location>
</feature>
<feature type="region of interest" description="Disordered" evidence="4">
    <location>
        <begin position="559"/>
        <end position="593"/>
    </location>
</feature>
<dbReference type="PROSITE" id="PS50294">
    <property type="entry name" value="WD_REPEATS_REGION"/>
    <property type="match status" value="2"/>
</dbReference>
<feature type="compositionally biased region" description="Polar residues" evidence="4">
    <location>
        <begin position="618"/>
        <end position="641"/>
    </location>
</feature>
<evidence type="ECO:0000256" key="1">
    <source>
        <dbReference type="ARBA" id="ARBA00022574"/>
    </source>
</evidence>
<dbReference type="RefSeq" id="XP_007915102.1">
    <property type="nucleotide sequence ID" value="XM_007916911.1"/>
</dbReference>
<evidence type="ECO:0000256" key="4">
    <source>
        <dbReference type="SAM" id="MobiDB-lite"/>
    </source>
</evidence>
<dbReference type="SUPFAM" id="SSF50978">
    <property type="entry name" value="WD40 repeat-like"/>
    <property type="match status" value="1"/>
</dbReference>
<feature type="repeat" description="WD" evidence="3">
    <location>
        <begin position="175"/>
        <end position="215"/>
    </location>
</feature>
<proteinExistence type="predicted"/>
<feature type="compositionally biased region" description="Basic and acidic residues" evidence="4">
    <location>
        <begin position="1"/>
        <end position="10"/>
    </location>
</feature>
<dbReference type="InterPro" id="IPR040324">
    <property type="entry name" value="WDR44/Dgr2"/>
</dbReference>
<feature type="compositionally biased region" description="Polar residues" evidence="4">
    <location>
        <begin position="652"/>
        <end position="684"/>
    </location>
</feature>
<dbReference type="PROSITE" id="PS50082">
    <property type="entry name" value="WD_REPEATS_2"/>
    <property type="match status" value="4"/>
</dbReference>
<dbReference type="OrthoDB" id="1932312at2759"/>
<evidence type="ECO:0000313" key="6">
    <source>
        <dbReference type="Proteomes" id="UP000014074"/>
    </source>
</evidence>
<feature type="compositionally biased region" description="Basic and acidic residues" evidence="4">
    <location>
        <begin position="878"/>
        <end position="891"/>
    </location>
</feature>
<keyword evidence="2" id="KW-0677">Repeat</keyword>
<feature type="region of interest" description="Disordered" evidence="4">
    <location>
        <begin position="771"/>
        <end position="922"/>
    </location>
</feature>
<dbReference type="PROSITE" id="PS00678">
    <property type="entry name" value="WD_REPEATS_1"/>
    <property type="match status" value="1"/>
</dbReference>